<dbReference type="GO" id="GO:0032259">
    <property type="term" value="P:methylation"/>
    <property type="evidence" value="ECO:0007669"/>
    <property type="project" value="UniProtKB-KW"/>
</dbReference>
<evidence type="ECO:0000313" key="3">
    <source>
        <dbReference type="Proteomes" id="UP001169069"/>
    </source>
</evidence>
<dbReference type="InterPro" id="IPR025714">
    <property type="entry name" value="Methyltranfer_dom"/>
</dbReference>
<organism evidence="2 3">
    <name type="scientific">Sulfurovum zhangzhouensis</name>
    <dbReference type="NCBI Taxonomy" id="3019067"/>
    <lineage>
        <taxon>Bacteria</taxon>
        <taxon>Pseudomonadati</taxon>
        <taxon>Campylobacterota</taxon>
        <taxon>Epsilonproteobacteria</taxon>
        <taxon>Campylobacterales</taxon>
        <taxon>Sulfurovaceae</taxon>
        <taxon>Sulfurovum</taxon>
    </lineage>
</organism>
<name>A0ABT7QXI0_9BACT</name>
<keyword evidence="2" id="KW-0808">Transferase</keyword>
<proteinExistence type="predicted"/>
<keyword evidence="2" id="KW-0489">Methyltransferase</keyword>
<dbReference type="CDD" id="cd02440">
    <property type="entry name" value="AdoMet_MTases"/>
    <property type="match status" value="1"/>
</dbReference>
<keyword evidence="3" id="KW-1185">Reference proteome</keyword>
<dbReference type="InterPro" id="IPR029063">
    <property type="entry name" value="SAM-dependent_MTases_sf"/>
</dbReference>
<dbReference type="RefSeq" id="WP_289413105.1">
    <property type="nucleotide sequence ID" value="NZ_JAQIBD010000002.1"/>
</dbReference>
<dbReference type="EMBL" id="JAQIBD010000002">
    <property type="protein sequence ID" value="MDM5271544.1"/>
    <property type="molecule type" value="Genomic_DNA"/>
</dbReference>
<dbReference type="SUPFAM" id="SSF53335">
    <property type="entry name" value="S-adenosyl-L-methionine-dependent methyltransferases"/>
    <property type="match status" value="1"/>
</dbReference>
<feature type="domain" description="Methyltransferase" evidence="1">
    <location>
        <begin position="140"/>
        <end position="246"/>
    </location>
</feature>
<comment type="caution">
    <text evidence="2">The sequence shown here is derived from an EMBL/GenBank/DDBJ whole genome shotgun (WGS) entry which is preliminary data.</text>
</comment>
<gene>
    <name evidence="2" type="ORF">PGH07_05105</name>
</gene>
<protein>
    <submittedName>
        <fullName evidence="2">Methyltransferase domain-containing protein</fullName>
    </submittedName>
</protein>
<dbReference type="GO" id="GO:0008168">
    <property type="term" value="F:methyltransferase activity"/>
    <property type="evidence" value="ECO:0007669"/>
    <property type="project" value="UniProtKB-KW"/>
</dbReference>
<dbReference type="Proteomes" id="UP001169069">
    <property type="component" value="Unassembled WGS sequence"/>
</dbReference>
<evidence type="ECO:0000259" key="1">
    <source>
        <dbReference type="Pfam" id="PF13847"/>
    </source>
</evidence>
<accession>A0ABT7QXI0</accession>
<evidence type="ECO:0000313" key="2">
    <source>
        <dbReference type="EMBL" id="MDM5271544.1"/>
    </source>
</evidence>
<reference evidence="2" key="1">
    <citation type="submission" date="2023-01" db="EMBL/GenBank/DDBJ databases">
        <title>Sulfurovum sp. zt1-1 genome assembly.</title>
        <authorList>
            <person name="Wang J."/>
        </authorList>
    </citation>
    <scope>NUCLEOTIDE SEQUENCE</scope>
    <source>
        <strain evidence="2">Zt1-1</strain>
    </source>
</reference>
<dbReference type="Pfam" id="PF13847">
    <property type="entry name" value="Methyltransf_31"/>
    <property type="match status" value="1"/>
</dbReference>
<dbReference type="Gene3D" id="3.40.50.150">
    <property type="entry name" value="Vaccinia Virus protein VP39"/>
    <property type="match status" value="1"/>
</dbReference>
<sequence length="315" mass="36116">MKFTNQTMQEIIAELSQEITSLQPGDVISFDVLDPDEGGKYAGEEVIIEENVFLYHGYKSWTDLAQLLQCKMLTPHGSTYPFITLHFEKLQTFTFHNILPEDKKEKYGIDSIFFNINKMEEPAFLYYYLQALDNVKLVQKKRVLNLGINRGDEFIALKSHLDNITYQKIKLVGIDHSQSAITYAKMLLPEKNVELYAEDINALDSLNLGRFDLIVSIGTLQSPSINFKPFLMNLVQNYIDKEQGALILGFPNCRWIGGEMLYGAKAPNYAMSELSLLFNDVIFAKKYLQQHKFRVTLTGKEYIFLTATKITSKTE</sequence>